<reference evidence="17 18" key="1">
    <citation type="submission" date="2016-12" db="EMBL/GenBank/DDBJ databases">
        <title>The genomes of Aspergillus section Nigri reveals drivers in fungal speciation.</title>
        <authorList>
            <consortium name="DOE Joint Genome Institute"/>
            <person name="Vesth T.C."/>
            <person name="Nybo J."/>
            <person name="Theobald S."/>
            <person name="Brandl J."/>
            <person name="Frisvad J.C."/>
            <person name="Nielsen K.F."/>
            <person name="Lyhne E.K."/>
            <person name="Kogle M.E."/>
            <person name="Kuo A."/>
            <person name="Riley R."/>
            <person name="Clum A."/>
            <person name="Nolan M."/>
            <person name="Lipzen A."/>
            <person name="Salamov A."/>
            <person name="Henrissat B."/>
            <person name="Wiebenga A."/>
            <person name="De Vries R.P."/>
            <person name="Grigoriev I.V."/>
            <person name="Mortensen U.H."/>
            <person name="Andersen M.R."/>
            <person name="Baker S.E."/>
        </authorList>
    </citation>
    <scope>NUCLEOTIDE SEQUENCE [LARGE SCALE GENOMIC DNA]</scope>
    <source>
        <strain evidence="17 18">JOP 1030-1</strain>
    </source>
</reference>
<dbReference type="GeneID" id="37079034"/>
<keyword evidence="16" id="KW-1133">Transmembrane helix</keyword>
<evidence type="ECO:0000256" key="12">
    <source>
        <dbReference type="ARBA" id="ARBA00025221"/>
    </source>
</evidence>
<keyword evidence="6" id="KW-0732">Signal</keyword>
<evidence type="ECO:0000256" key="9">
    <source>
        <dbReference type="ARBA" id="ARBA00023277"/>
    </source>
</evidence>
<feature type="active site" description="Proton donor" evidence="13">
    <location>
        <position position="350"/>
    </location>
</feature>
<comment type="similarity">
    <text evidence="3 14">Belongs to the glycosyl hydrolase 43 family.</text>
</comment>
<dbReference type="GO" id="GO:0005576">
    <property type="term" value="C:extracellular region"/>
    <property type="evidence" value="ECO:0007669"/>
    <property type="project" value="UniProtKB-SubCell"/>
</dbReference>
<comment type="function">
    <text evidence="12">Endo-1,5-alpha-L-arabinanase involved in degradation of pectin. Its preferred substrate is linear 1,5-alpha-L-arabinan.</text>
</comment>
<protein>
    <submittedName>
        <fullName evidence="17">Arabinanase/levansucrase/invertase</fullName>
    </submittedName>
</protein>
<evidence type="ECO:0000256" key="3">
    <source>
        <dbReference type="ARBA" id="ARBA00009865"/>
    </source>
</evidence>
<dbReference type="STRING" id="1450539.A0A318ZQ35"/>
<evidence type="ECO:0000313" key="17">
    <source>
        <dbReference type="EMBL" id="PYH49147.1"/>
    </source>
</evidence>
<keyword evidence="18" id="KW-1185">Reference proteome</keyword>
<name>A0A318ZQ35_9EURO</name>
<evidence type="ECO:0000256" key="10">
    <source>
        <dbReference type="ARBA" id="ARBA00023295"/>
    </source>
</evidence>
<feature type="region of interest" description="Disordered" evidence="15">
    <location>
        <begin position="253"/>
        <end position="283"/>
    </location>
</feature>
<evidence type="ECO:0000256" key="5">
    <source>
        <dbReference type="ARBA" id="ARBA00022651"/>
    </source>
</evidence>
<evidence type="ECO:0000256" key="11">
    <source>
        <dbReference type="ARBA" id="ARBA00023326"/>
    </source>
</evidence>
<evidence type="ECO:0000256" key="15">
    <source>
        <dbReference type="SAM" id="MobiDB-lite"/>
    </source>
</evidence>
<keyword evidence="7 14" id="KW-0378">Hydrolase</keyword>
<comment type="subcellular location">
    <subcellularLocation>
        <location evidence="1">Secreted</location>
    </subcellularLocation>
</comment>
<dbReference type="InterPro" id="IPR023296">
    <property type="entry name" value="Glyco_hydro_beta-prop_sf"/>
</dbReference>
<keyword evidence="5" id="KW-0858">Xylan degradation</keyword>
<evidence type="ECO:0000256" key="7">
    <source>
        <dbReference type="ARBA" id="ARBA00022801"/>
    </source>
</evidence>
<evidence type="ECO:0000256" key="13">
    <source>
        <dbReference type="PIRSR" id="PIRSR606710-1"/>
    </source>
</evidence>
<feature type="compositionally biased region" description="Low complexity" evidence="15">
    <location>
        <begin position="269"/>
        <end position="281"/>
    </location>
</feature>
<dbReference type="EMBL" id="KZ821219">
    <property type="protein sequence ID" value="PYH49147.1"/>
    <property type="molecule type" value="Genomic_DNA"/>
</dbReference>
<feature type="compositionally biased region" description="Low complexity" evidence="15">
    <location>
        <begin position="71"/>
        <end position="82"/>
    </location>
</feature>
<keyword evidence="9" id="KW-0119">Carbohydrate metabolism</keyword>
<feature type="region of interest" description="Disordered" evidence="15">
    <location>
        <begin position="1"/>
        <end position="33"/>
    </location>
</feature>
<dbReference type="PANTHER" id="PTHR43301">
    <property type="entry name" value="ARABINAN ENDO-1,5-ALPHA-L-ARABINOSIDASE"/>
    <property type="match status" value="1"/>
</dbReference>
<evidence type="ECO:0000256" key="14">
    <source>
        <dbReference type="RuleBase" id="RU361187"/>
    </source>
</evidence>
<keyword evidence="16" id="KW-0472">Membrane</keyword>
<dbReference type="InterPro" id="IPR006710">
    <property type="entry name" value="Glyco_hydro_43"/>
</dbReference>
<keyword evidence="16" id="KW-0812">Transmembrane</keyword>
<evidence type="ECO:0000256" key="4">
    <source>
        <dbReference type="ARBA" id="ARBA00022525"/>
    </source>
</evidence>
<proteinExistence type="inferred from homology"/>
<dbReference type="PANTHER" id="PTHR43301:SF4">
    <property type="entry name" value="ARABINAN ENDO-1,5-ALPHA-L-ARABINOSIDASE B"/>
    <property type="match status" value="1"/>
</dbReference>
<evidence type="ECO:0000256" key="6">
    <source>
        <dbReference type="ARBA" id="ARBA00022729"/>
    </source>
</evidence>
<keyword evidence="11" id="KW-0624">Polysaccharide degradation</keyword>
<organism evidence="17 18">
    <name type="scientific">Aspergillus saccharolyticus JOP 1030-1</name>
    <dbReference type="NCBI Taxonomy" id="1450539"/>
    <lineage>
        <taxon>Eukaryota</taxon>
        <taxon>Fungi</taxon>
        <taxon>Dikarya</taxon>
        <taxon>Ascomycota</taxon>
        <taxon>Pezizomycotina</taxon>
        <taxon>Eurotiomycetes</taxon>
        <taxon>Eurotiomycetidae</taxon>
        <taxon>Eurotiales</taxon>
        <taxon>Aspergillaceae</taxon>
        <taxon>Aspergillus</taxon>
        <taxon>Aspergillus subgen. Circumdati</taxon>
    </lineage>
</organism>
<evidence type="ECO:0000256" key="2">
    <source>
        <dbReference type="ARBA" id="ARBA00004834"/>
    </source>
</evidence>
<dbReference type="RefSeq" id="XP_025435129.1">
    <property type="nucleotide sequence ID" value="XM_025577805.1"/>
</dbReference>
<accession>A0A318ZQ35</accession>
<feature type="transmembrane region" description="Helical" evidence="16">
    <location>
        <begin position="42"/>
        <end position="59"/>
    </location>
</feature>
<feature type="compositionally biased region" description="Basic and acidic residues" evidence="15">
    <location>
        <begin position="258"/>
        <end position="268"/>
    </location>
</feature>
<feature type="active site" description="Proton acceptor" evidence="13">
    <location>
        <position position="115"/>
    </location>
</feature>
<dbReference type="SUPFAM" id="SSF75005">
    <property type="entry name" value="Arabinanase/levansucrase/invertase"/>
    <property type="match status" value="1"/>
</dbReference>
<dbReference type="GO" id="GO:0045493">
    <property type="term" value="P:xylan catabolic process"/>
    <property type="evidence" value="ECO:0007669"/>
    <property type="project" value="UniProtKB-KW"/>
</dbReference>
<dbReference type="Gene3D" id="2.115.10.20">
    <property type="entry name" value="Glycosyl hydrolase domain, family 43"/>
    <property type="match status" value="1"/>
</dbReference>
<evidence type="ECO:0000313" key="18">
    <source>
        <dbReference type="Proteomes" id="UP000248349"/>
    </source>
</evidence>
<evidence type="ECO:0000256" key="16">
    <source>
        <dbReference type="SAM" id="Phobius"/>
    </source>
</evidence>
<keyword evidence="8" id="KW-0325">Glycoprotein</keyword>
<dbReference type="AlphaFoldDB" id="A0A318ZQ35"/>
<dbReference type="GO" id="GO:0004553">
    <property type="term" value="F:hydrolase activity, hydrolyzing O-glycosyl compounds"/>
    <property type="evidence" value="ECO:0007669"/>
    <property type="project" value="InterPro"/>
</dbReference>
<keyword evidence="10 14" id="KW-0326">Glycosidase</keyword>
<sequence length="477" mass="52187">MNTTVPRPRLLSRGSTYSEFDEERSNRPPPPRFLSRFSVRQTIRSLAVLTVLLLLLYTLRGSFRSTPPFPTDTAASSQADSTTSDHRPEAEAEGEAEASPPLYPSTNPTDLHIHDPSIIVTYASPDSKTRTYYAYGSGPHIPIHTAPSLAGPWKHVGTVLTQDSRLPIGDRKAPWAPTVLHHNGTYYCYYATSHSGCRRSAIGVATAAHPGPGAWTDGETPIVRSGVGKGSALYPLDRANAIDVSVLVVPEAAAEGESQPREQEKQHTPQDPTQNQPPDNTIPDKYNAYITFGSFWTGIWQLPLTPTLLSTDYTGNSEVRHLAHEPRAIHPPNKKSNGLCGDPTGMHPVEGPFISFRAPWYYLWFSWGKCCGFQAEKLPKAGLEYSIRVGRSKSPRGPFVDKNGIDLVAGGGEIVYASTGEVYAPGGQGILVQEDGKGGEEDVLYYHYLNKTVGYDFHDAQLGYNILTYIDGWPVPV</sequence>
<gene>
    <name evidence="17" type="ORF">BP01DRAFT_388232</name>
</gene>
<evidence type="ECO:0000256" key="1">
    <source>
        <dbReference type="ARBA" id="ARBA00004613"/>
    </source>
</evidence>
<keyword evidence="4" id="KW-0964">Secreted</keyword>
<dbReference type="Proteomes" id="UP000248349">
    <property type="component" value="Unassembled WGS sequence"/>
</dbReference>
<comment type="pathway">
    <text evidence="2">Glycan metabolism; L-arabinan degradation.</text>
</comment>
<dbReference type="OrthoDB" id="195678at2759"/>
<dbReference type="InterPro" id="IPR050727">
    <property type="entry name" value="GH43_arabinanases"/>
</dbReference>
<feature type="region of interest" description="Disordered" evidence="15">
    <location>
        <begin position="67"/>
        <end position="110"/>
    </location>
</feature>
<evidence type="ECO:0000256" key="8">
    <source>
        <dbReference type="ARBA" id="ARBA00023180"/>
    </source>
</evidence>
<dbReference type="Pfam" id="PF04616">
    <property type="entry name" value="Glyco_hydro_43"/>
    <property type="match status" value="2"/>
</dbReference>